<dbReference type="SUPFAM" id="SSF51658">
    <property type="entry name" value="Xylose isomerase-like"/>
    <property type="match status" value="1"/>
</dbReference>
<evidence type="ECO:0000259" key="1">
    <source>
        <dbReference type="PROSITE" id="PS50008"/>
    </source>
</evidence>
<dbReference type="GeneID" id="38667180"/>
<evidence type="ECO:0000313" key="2">
    <source>
        <dbReference type="EMBL" id="BBD73302.1"/>
    </source>
</evidence>
<reference evidence="3" key="1">
    <citation type="journal article" date="2014" name="Int. J. Syst. Evol. Microbiol.">
        <title>Complete genome sequence of Corynebacterium casei LMG S-19264T (=DSM 44701T), isolated from a smear-ripened cheese.</title>
        <authorList>
            <consortium name="US DOE Joint Genome Institute (JGI-PGF)"/>
            <person name="Walter F."/>
            <person name="Albersmeier A."/>
            <person name="Kalinowski J."/>
            <person name="Ruckert C."/>
        </authorList>
    </citation>
    <scope>NUCLEOTIDE SEQUENCE</scope>
    <source>
        <strain evidence="3">JCM 31740</strain>
    </source>
</reference>
<dbReference type="RefSeq" id="WP_126450433.1">
    <property type="nucleotide sequence ID" value="NZ_AP018553.1"/>
</dbReference>
<dbReference type="Proteomes" id="UP000276741">
    <property type="component" value="Chromosome"/>
</dbReference>
<evidence type="ECO:0000313" key="3">
    <source>
        <dbReference type="EMBL" id="GGT89257.1"/>
    </source>
</evidence>
<keyword evidence="2" id="KW-0413">Isomerase</keyword>
<dbReference type="AlphaFoldDB" id="A0A348B550"/>
<dbReference type="EMBL" id="AP018553">
    <property type="protein sequence ID" value="BBD73302.1"/>
    <property type="molecule type" value="Genomic_DNA"/>
</dbReference>
<reference evidence="3" key="4">
    <citation type="submission" date="2020-09" db="EMBL/GenBank/DDBJ databases">
        <authorList>
            <person name="Sun Q."/>
            <person name="Ohkuma M."/>
        </authorList>
    </citation>
    <scope>NUCLEOTIDE SEQUENCE</scope>
    <source>
        <strain evidence="3">JCM 31740</strain>
    </source>
</reference>
<accession>A0A348B550</accession>
<dbReference type="GO" id="GO:0006629">
    <property type="term" value="P:lipid metabolic process"/>
    <property type="evidence" value="ECO:0007669"/>
    <property type="project" value="InterPro"/>
</dbReference>
<dbReference type="OrthoDB" id="192650at2157"/>
<dbReference type="InterPro" id="IPR001711">
    <property type="entry name" value="PLipase_C_Pinositol-sp_Y"/>
</dbReference>
<dbReference type="InterPro" id="IPR013022">
    <property type="entry name" value="Xyl_isomerase-like_TIM-brl"/>
</dbReference>
<dbReference type="PANTHER" id="PTHR12110">
    <property type="entry name" value="HYDROXYPYRUVATE ISOMERASE"/>
    <property type="match status" value="1"/>
</dbReference>
<dbReference type="KEGG" id="sacd:HS1genome_1691"/>
<dbReference type="Pfam" id="PF01261">
    <property type="entry name" value="AP_endonuc_2"/>
    <property type="match status" value="1"/>
</dbReference>
<dbReference type="GO" id="GO:0016853">
    <property type="term" value="F:isomerase activity"/>
    <property type="evidence" value="ECO:0007669"/>
    <property type="project" value="UniProtKB-KW"/>
</dbReference>
<dbReference type="InterPro" id="IPR036237">
    <property type="entry name" value="Xyl_isomerase-like_sf"/>
</dbReference>
<dbReference type="InterPro" id="IPR050312">
    <property type="entry name" value="IolE/XylAMocC-like"/>
</dbReference>
<name>A0A348B550_9CREN</name>
<dbReference type="PROSITE" id="PS50008">
    <property type="entry name" value="PIPLC_Y_DOMAIN"/>
    <property type="match status" value="1"/>
</dbReference>
<proteinExistence type="predicted"/>
<sequence length="320" mass="36414">MRIGVFTVLFRGMKFEEMLDEVVKLGLEAVEIGCGNYPGNEFCDPSRLLKEPERAKQLAKAVEERGLVISALSCHGNPLHPNREVAEAHRRIQRDTVTLAQLMGVDRVNTFSGCPGDSEDAKYPNWVVSPWPDDFQKVLEWQWKEKVVPFWKGEADFAERHGVKIALEMHPGFVVYNPGTLLRLRKEVGKAVGANLDPSHLFWQGIDVIAAIRALGDAIYHVHAKDTYVDPLNVNVNGVLDPKSYRNLRERSWYFRTVGYGHGPEFWAQFVSELRLNGYDHVLSIEHEDAFTSPEEGLRKAIQLLKQVQLKERPGEAWWA</sequence>
<dbReference type="GO" id="GO:0035556">
    <property type="term" value="P:intracellular signal transduction"/>
    <property type="evidence" value="ECO:0007669"/>
    <property type="project" value="InterPro"/>
</dbReference>
<reference evidence="4" key="2">
    <citation type="submission" date="2018-04" db="EMBL/GenBank/DDBJ databases">
        <title>Complete genome sequence of Sulfodiicoccus acidiphilus strain HS-1.</title>
        <authorList>
            <person name="Sakai H.D."/>
            <person name="Kurosawa N."/>
        </authorList>
    </citation>
    <scope>NUCLEOTIDE SEQUENCE [LARGE SCALE GENOMIC DNA]</scope>
    <source>
        <strain evidence="4">HS-1</strain>
    </source>
</reference>
<keyword evidence="4" id="KW-1185">Reference proteome</keyword>
<organism evidence="2 4">
    <name type="scientific">Sulfodiicoccus acidiphilus</name>
    <dbReference type="NCBI Taxonomy" id="1670455"/>
    <lineage>
        <taxon>Archaea</taxon>
        <taxon>Thermoproteota</taxon>
        <taxon>Thermoprotei</taxon>
        <taxon>Sulfolobales</taxon>
        <taxon>Sulfolobaceae</taxon>
        <taxon>Sulfodiicoccus</taxon>
    </lineage>
</organism>
<dbReference type="PANTHER" id="PTHR12110:SF21">
    <property type="entry name" value="XYLOSE ISOMERASE-LIKE TIM BARREL DOMAIN-CONTAINING PROTEIN"/>
    <property type="match status" value="1"/>
</dbReference>
<reference evidence="2" key="3">
    <citation type="journal article" date="2019" name="BMC Res. Notes">
        <title>Complete genome sequence of the Sulfodiicoccus acidiphilus strain HS-1T, the first crenarchaeon that lacks polB3, isolated from an acidic hot spring in Ohwaku-dani, Hakone, Japan.</title>
        <authorList>
            <person name="Sakai H.D."/>
            <person name="Kurosawa N."/>
        </authorList>
    </citation>
    <scope>NUCLEOTIDE SEQUENCE</scope>
    <source>
        <strain evidence="2">HS-1</strain>
    </source>
</reference>
<protein>
    <submittedName>
        <fullName evidence="2">Xylose isomerase</fullName>
    </submittedName>
</protein>
<dbReference type="Proteomes" id="UP000616143">
    <property type="component" value="Unassembled WGS sequence"/>
</dbReference>
<gene>
    <name evidence="3" type="ORF">GCM10007116_03880</name>
    <name evidence="2" type="ORF">HS1genome_1691</name>
</gene>
<evidence type="ECO:0000313" key="4">
    <source>
        <dbReference type="Proteomes" id="UP000276741"/>
    </source>
</evidence>
<dbReference type="Gene3D" id="3.20.20.150">
    <property type="entry name" value="Divalent-metal-dependent TIM barrel enzymes"/>
    <property type="match status" value="1"/>
</dbReference>
<dbReference type="EMBL" id="BMQS01000003">
    <property type="protein sequence ID" value="GGT89257.1"/>
    <property type="molecule type" value="Genomic_DNA"/>
</dbReference>
<feature type="domain" description="PI-PLC Y-box" evidence="1">
    <location>
        <begin position="155"/>
        <end position="246"/>
    </location>
</feature>
<dbReference type="GO" id="GO:0004435">
    <property type="term" value="F:phosphatidylinositol-4,5-bisphosphate phospholipase C activity"/>
    <property type="evidence" value="ECO:0007669"/>
    <property type="project" value="InterPro"/>
</dbReference>